<feature type="coiled-coil region" evidence="1">
    <location>
        <begin position="644"/>
        <end position="919"/>
    </location>
</feature>
<feature type="compositionally biased region" description="Low complexity" evidence="2">
    <location>
        <begin position="15"/>
        <end position="29"/>
    </location>
</feature>
<feature type="compositionally biased region" description="Polar residues" evidence="2">
    <location>
        <begin position="153"/>
        <end position="165"/>
    </location>
</feature>
<evidence type="ECO:0000256" key="2">
    <source>
        <dbReference type="SAM" id="MobiDB-lite"/>
    </source>
</evidence>
<sequence>MSFFAGGGWRTTTSTVAQATTTTNTVSASRQASVDESAAGSPAERKPLLRAQTDPLVRLTTQNGSQTSLAANADPNAGRRFTFRGVARALYFMGAAAPATAEAATTPVPEESERVVDSPTPQPSPQATPDLPTKAPSKRSTLAQELTPPADSPSDQSESPTSDGSGESVEIVDEPVAIGRCVLCGPPDDITNLRLTSFAIRKSTSSSTGSTIVTEEPQSISQGLEDVLSGVKKVVSLDVDYSSLQSRVRELERENEEKSARLRLVEDAAAREKSESRHAHATEIDAQRREHQGALEALRQQMTETEAKAGGLERELESIRGKLTNREETLRNVQDQVRSLSSAKGGLEDTIQHLKGRLEEKERAIGELQLRVSGLDAAKQGLEAEKGRMKAEFSRDKEIADIALTKLAEDHAQELSKAKTMISGLQKDLANSSSTVNQLRTSLDSTTRTAEGLSQQVEKRSGDVQLLERLVSDLRSDKQSLEARIDDMTRQMKLTEESNTKERVERDTKHGREVDAERRIVRNLQSSLKSLQLEIEVKDGSVAALAREKNELVEKAGKLEDIRKSREQQIEELRAELTKADGLVRGLEETGKTLREEAEREKTTLTEQLNLLRRQFDDSQRLSAEKHDRIQQLEATQSELTNGLLRAQAAVGEKDATIQELEQKNAELEETRDDLEGRLVDMERVLADARETAQSVLKRTREAHEHEMTQARTRIQELQDELSSFITTAQQLHSSLETSQADNASARQTIKEREEDIHRLQQHASDLRNDIRSLEVKHEEAISQWKAREQAMREEKANLLRNHAVEIGTQRTAMQGVKENLERALREKLAKLEEATGENGTLRQELSVLKERSRKNEDEIAATHATLRDVTERSKVSIERLEEERAKVDDEADGLRRQTIDLQRELRERGDELERLKANVFHRVGTAMSSTLGGWFFLGASGSASRKSHLPVPAVSQTA</sequence>
<dbReference type="PANTHER" id="PTHR19327">
    <property type="entry name" value="GOLGIN"/>
    <property type="match status" value="1"/>
</dbReference>
<dbReference type="PANTHER" id="PTHR19327:SF0">
    <property type="entry name" value="GOLGIN SUBFAMILY A MEMBER 4"/>
    <property type="match status" value="1"/>
</dbReference>
<organism evidence="3 4">
    <name type="scientific">Leucocoprinus birnbaumii</name>
    <dbReference type="NCBI Taxonomy" id="56174"/>
    <lineage>
        <taxon>Eukaryota</taxon>
        <taxon>Fungi</taxon>
        <taxon>Dikarya</taxon>
        <taxon>Basidiomycota</taxon>
        <taxon>Agaricomycotina</taxon>
        <taxon>Agaricomycetes</taxon>
        <taxon>Agaricomycetidae</taxon>
        <taxon>Agaricales</taxon>
        <taxon>Agaricineae</taxon>
        <taxon>Agaricaceae</taxon>
        <taxon>Leucocoprinus</taxon>
    </lineage>
</organism>
<keyword evidence="4" id="KW-1185">Reference proteome</keyword>
<proteinExistence type="predicted"/>
<keyword evidence="1" id="KW-0175">Coiled coil</keyword>
<dbReference type="Gene3D" id="1.20.5.340">
    <property type="match status" value="1"/>
</dbReference>
<dbReference type="SUPFAM" id="SSF90257">
    <property type="entry name" value="Myosin rod fragments"/>
    <property type="match status" value="1"/>
</dbReference>
<name>A0AAD5VQL2_9AGAR</name>
<evidence type="ECO:0000256" key="1">
    <source>
        <dbReference type="SAM" id="Coils"/>
    </source>
</evidence>
<feature type="compositionally biased region" description="Polar residues" evidence="2">
    <location>
        <begin position="436"/>
        <end position="456"/>
    </location>
</feature>
<feature type="region of interest" description="Disordered" evidence="2">
    <location>
        <begin position="436"/>
        <end position="457"/>
    </location>
</feature>
<gene>
    <name evidence="3" type="ORF">NP233_g6767</name>
</gene>
<dbReference type="EMBL" id="JANIEX010000459">
    <property type="protein sequence ID" value="KAJ3566807.1"/>
    <property type="molecule type" value="Genomic_DNA"/>
</dbReference>
<comment type="caution">
    <text evidence="3">The sequence shown here is derived from an EMBL/GenBank/DDBJ whole genome shotgun (WGS) entry which is preliminary data.</text>
</comment>
<feature type="region of interest" description="Disordered" evidence="2">
    <location>
        <begin position="101"/>
        <end position="168"/>
    </location>
</feature>
<reference evidence="3" key="1">
    <citation type="submission" date="2022-07" db="EMBL/GenBank/DDBJ databases">
        <title>Genome Sequence of Leucocoprinus birnbaumii.</title>
        <authorList>
            <person name="Buettner E."/>
        </authorList>
    </citation>
    <scope>NUCLEOTIDE SEQUENCE</scope>
    <source>
        <strain evidence="3">VT141</strain>
    </source>
</reference>
<feature type="region of interest" description="Disordered" evidence="2">
    <location>
        <begin position="15"/>
        <end position="52"/>
    </location>
</feature>
<protein>
    <submittedName>
        <fullName evidence="3">Uncharacterized protein</fullName>
    </submittedName>
</protein>
<feature type="coiled-coil region" evidence="1">
    <location>
        <begin position="234"/>
        <end position="378"/>
    </location>
</feature>
<dbReference type="AlphaFoldDB" id="A0AAD5VQL2"/>
<evidence type="ECO:0000313" key="3">
    <source>
        <dbReference type="EMBL" id="KAJ3566807.1"/>
    </source>
</evidence>
<evidence type="ECO:0000313" key="4">
    <source>
        <dbReference type="Proteomes" id="UP001213000"/>
    </source>
</evidence>
<accession>A0AAD5VQL2</accession>
<dbReference type="Proteomes" id="UP001213000">
    <property type="component" value="Unassembled WGS sequence"/>
</dbReference>
<dbReference type="Gene3D" id="1.10.287.1490">
    <property type="match status" value="2"/>
</dbReference>
<feature type="coiled-coil region" evidence="1">
    <location>
        <begin position="464"/>
        <end position="615"/>
    </location>
</feature>